<dbReference type="EnsemblPlants" id="AET7Gv20688600.1">
    <property type="protein sequence ID" value="AET7Gv20688600.1"/>
    <property type="gene ID" value="AET7Gv20688600"/>
</dbReference>
<keyword evidence="3" id="KW-1185">Reference proteome</keyword>
<keyword evidence="1" id="KW-0812">Transmembrane</keyword>
<evidence type="ECO:0000313" key="2">
    <source>
        <dbReference type="EnsemblPlants" id="AET7Gv20688600.1"/>
    </source>
</evidence>
<name>A0A453RSP0_AEGTS</name>
<sequence length="175" mass="20203">MIMAETTRSYVIQIHQDTPSKWSYITDMECIPSSCCTNIYPCCRAQRKCLCCRPCGLVYINTPGRTCLHELFIEYEQVTAWLARFFSNKLEANYHQSPSTLDGSMDMRTSRRHYSLVKTSNSQSEGTISQVADTAHTGSFITHRSHLNLLWIYIAIYTFCYGQVWRISRQLLDSS</sequence>
<dbReference type="Proteomes" id="UP000015105">
    <property type="component" value="Chromosome 7D"/>
</dbReference>
<keyword evidence="1" id="KW-1133">Transmembrane helix</keyword>
<evidence type="ECO:0000313" key="3">
    <source>
        <dbReference type="Proteomes" id="UP000015105"/>
    </source>
</evidence>
<organism evidence="2 3">
    <name type="scientific">Aegilops tauschii subsp. strangulata</name>
    <name type="common">Goatgrass</name>
    <dbReference type="NCBI Taxonomy" id="200361"/>
    <lineage>
        <taxon>Eukaryota</taxon>
        <taxon>Viridiplantae</taxon>
        <taxon>Streptophyta</taxon>
        <taxon>Embryophyta</taxon>
        <taxon>Tracheophyta</taxon>
        <taxon>Spermatophyta</taxon>
        <taxon>Magnoliopsida</taxon>
        <taxon>Liliopsida</taxon>
        <taxon>Poales</taxon>
        <taxon>Poaceae</taxon>
        <taxon>BOP clade</taxon>
        <taxon>Pooideae</taxon>
        <taxon>Triticodae</taxon>
        <taxon>Triticeae</taxon>
        <taxon>Triticinae</taxon>
        <taxon>Aegilops</taxon>
    </lineage>
</organism>
<proteinExistence type="predicted"/>
<feature type="transmembrane region" description="Helical" evidence="1">
    <location>
        <begin position="149"/>
        <end position="168"/>
    </location>
</feature>
<reference evidence="3" key="2">
    <citation type="journal article" date="2017" name="Nat. Plants">
        <title>The Aegilops tauschii genome reveals multiple impacts of transposons.</title>
        <authorList>
            <person name="Zhao G."/>
            <person name="Zou C."/>
            <person name="Li K."/>
            <person name="Wang K."/>
            <person name="Li T."/>
            <person name="Gao L."/>
            <person name="Zhang X."/>
            <person name="Wang H."/>
            <person name="Yang Z."/>
            <person name="Liu X."/>
            <person name="Jiang W."/>
            <person name="Mao L."/>
            <person name="Kong X."/>
            <person name="Jiao Y."/>
            <person name="Jia J."/>
        </authorList>
    </citation>
    <scope>NUCLEOTIDE SEQUENCE [LARGE SCALE GENOMIC DNA]</scope>
    <source>
        <strain evidence="3">cv. AL8/78</strain>
    </source>
</reference>
<reference evidence="2" key="4">
    <citation type="submission" date="2019-03" db="UniProtKB">
        <authorList>
            <consortium name="EnsemblPlants"/>
        </authorList>
    </citation>
    <scope>IDENTIFICATION</scope>
</reference>
<accession>A0A453RSP0</accession>
<reference evidence="2" key="3">
    <citation type="journal article" date="2017" name="Nature">
        <title>Genome sequence of the progenitor of the wheat D genome Aegilops tauschii.</title>
        <authorList>
            <person name="Luo M.C."/>
            <person name="Gu Y.Q."/>
            <person name="Puiu D."/>
            <person name="Wang H."/>
            <person name="Twardziok S.O."/>
            <person name="Deal K.R."/>
            <person name="Huo N."/>
            <person name="Zhu T."/>
            <person name="Wang L."/>
            <person name="Wang Y."/>
            <person name="McGuire P.E."/>
            <person name="Liu S."/>
            <person name="Long H."/>
            <person name="Ramasamy R.K."/>
            <person name="Rodriguez J.C."/>
            <person name="Van S.L."/>
            <person name="Yuan L."/>
            <person name="Wang Z."/>
            <person name="Xia Z."/>
            <person name="Xiao L."/>
            <person name="Anderson O.D."/>
            <person name="Ouyang S."/>
            <person name="Liang Y."/>
            <person name="Zimin A.V."/>
            <person name="Pertea G."/>
            <person name="Qi P."/>
            <person name="Bennetzen J.L."/>
            <person name="Dai X."/>
            <person name="Dawson M.W."/>
            <person name="Muller H.G."/>
            <person name="Kugler K."/>
            <person name="Rivarola-Duarte L."/>
            <person name="Spannagl M."/>
            <person name="Mayer K.F.X."/>
            <person name="Lu F.H."/>
            <person name="Bevan M.W."/>
            <person name="Leroy P."/>
            <person name="Li P."/>
            <person name="You F.M."/>
            <person name="Sun Q."/>
            <person name="Liu Z."/>
            <person name="Lyons E."/>
            <person name="Wicker T."/>
            <person name="Salzberg S.L."/>
            <person name="Devos K.M."/>
            <person name="Dvorak J."/>
        </authorList>
    </citation>
    <scope>NUCLEOTIDE SEQUENCE [LARGE SCALE GENOMIC DNA]</scope>
    <source>
        <strain evidence="2">cv. AL8/78</strain>
    </source>
</reference>
<dbReference type="Gramene" id="AET7Gv20688600.1">
    <property type="protein sequence ID" value="AET7Gv20688600.1"/>
    <property type="gene ID" value="AET7Gv20688600"/>
</dbReference>
<reference evidence="2" key="5">
    <citation type="journal article" date="2021" name="G3 (Bethesda)">
        <title>Aegilops tauschii genome assembly Aet v5.0 features greater sequence contiguity and improved annotation.</title>
        <authorList>
            <person name="Wang L."/>
            <person name="Zhu T."/>
            <person name="Rodriguez J.C."/>
            <person name="Deal K.R."/>
            <person name="Dubcovsky J."/>
            <person name="McGuire P.E."/>
            <person name="Lux T."/>
            <person name="Spannagl M."/>
            <person name="Mayer K.F.X."/>
            <person name="Baldrich P."/>
            <person name="Meyers B.C."/>
            <person name="Huo N."/>
            <person name="Gu Y.Q."/>
            <person name="Zhou H."/>
            <person name="Devos K.M."/>
            <person name="Bennetzen J.L."/>
            <person name="Unver T."/>
            <person name="Budak H."/>
            <person name="Gulick P.J."/>
            <person name="Galiba G."/>
            <person name="Kalapos B."/>
            <person name="Nelson D.R."/>
            <person name="Li P."/>
            <person name="You F.M."/>
            <person name="Luo M.C."/>
            <person name="Dvorak J."/>
        </authorList>
    </citation>
    <scope>NUCLEOTIDE SEQUENCE [LARGE SCALE GENOMIC DNA]</scope>
    <source>
        <strain evidence="2">cv. AL8/78</strain>
    </source>
</reference>
<dbReference type="AlphaFoldDB" id="A0A453RSP0"/>
<keyword evidence="1" id="KW-0472">Membrane</keyword>
<protein>
    <submittedName>
        <fullName evidence="2">Uncharacterized protein</fullName>
    </submittedName>
</protein>
<reference evidence="3" key="1">
    <citation type="journal article" date="2014" name="Science">
        <title>Ancient hybridizations among the ancestral genomes of bread wheat.</title>
        <authorList>
            <consortium name="International Wheat Genome Sequencing Consortium,"/>
            <person name="Marcussen T."/>
            <person name="Sandve S.R."/>
            <person name="Heier L."/>
            <person name="Spannagl M."/>
            <person name="Pfeifer M."/>
            <person name="Jakobsen K.S."/>
            <person name="Wulff B.B."/>
            <person name="Steuernagel B."/>
            <person name="Mayer K.F."/>
            <person name="Olsen O.A."/>
        </authorList>
    </citation>
    <scope>NUCLEOTIDE SEQUENCE [LARGE SCALE GENOMIC DNA]</scope>
    <source>
        <strain evidence="3">cv. AL8/78</strain>
    </source>
</reference>
<evidence type="ECO:0000256" key="1">
    <source>
        <dbReference type="SAM" id="Phobius"/>
    </source>
</evidence>